<dbReference type="AlphaFoldDB" id="E6PCL2"/>
<feature type="region of interest" description="Disordered" evidence="1">
    <location>
        <begin position="321"/>
        <end position="359"/>
    </location>
</feature>
<feature type="region of interest" description="Disordered" evidence="1">
    <location>
        <begin position="1"/>
        <end position="83"/>
    </location>
</feature>
<feature type="compositionally biased region" description="Low complexity" evidence="1">
    <location>
        <begin position="61"/>
        <end position="71"/>
    </location>
</feature>
<feature type="compositionally biased region" description="Pro residues" evidence="1">
    <location>
        <begin position="325"/>
        <end position="352"/>
    </location>
</feature>
<reference evidence="2" key="1">
    <citation type="submission" date="2009-10" db="EMBL/GenBank/DDBJ databases">
        <title>Diversity of trophic interactions inside an arsenic-rich microbial ecosystem.</title>
        <authorList>
            <person name="Bertin P.N."/>
            <person name="Heinrich-Salmeron A."/>
            <person name="Pelletier E."/>
            <person name="Goulhen-Chollet F."/>
            <person name="Arsene-Ploetze F."/>
            <person name="Gallien S."/>
            <person name="Calteau A."/>
            <person name="Vallenet D."/>
            <person name="Casiot C."/>
            <person name="Chane-Woon-Ming B."/>
            <person name="Giloteaux L."/>
            <person name="Barakat M."/>
            <person name="Bonnefoy V."/>
            <person name="Bruneel O."/>
            <person name="Chandler M."/>
            <person name="Cleiss J."/>
            <person name="Duran R."/>
            <person name="Elbaz-Poulichet F."/>
            <person name="Fonknechten N."/>
            <person name="Lauga B."/>
            <person name="Mornico D."/>
            <person name="Ortet P."/>
            <person name="Schaeffer C."/>
            <person name="Siguier P."/>
            <person name="Alexander Thil Smith A."/>
            <person name="Van Dorsselaer A."/>
            <person name="Weissenbach J."/>
            <person name="Medigue C."/>
            <person name="Le Paslier D."/>
        </authorList>
    </citation>
    <scope>NUCLEOTIDE SEQUENCE</scope>
</reference>
<organism evidence="2">
    <name type="scientific">mine drainage metagenome</name>
    <dbReference type="NCBI Taxonomy" id="410659"/>
    <lineage>
        <taxon>unclassified sequences</taxon>
        <taxon>metagenomes</taxon>
        <taxon>ecological metagenomes</taxon>
    </lineage>
</organism>
<sequence>MKITHLLAGNGHDDRTSPLVVAEGNASKPPAPPPESSSSEVPSYTAKGEPAVIGGKALPGSASHAAEVSASAPPPSEASSQNVSHAFVSYDSAGQSILVGPGHIHAPSGGGLPDGVYVGFNIPGVDKNTVPHEYVEVIINSQKTIFEYGPSGTWLKGEGSPIAEDYSKYHDSNRNAGALFSLTPPSGESLAQFEERTRALGKAMDAAIANGSIKYDVAGQGGPNCYTAADAILLNDGVSIPAIFAIGQQASLSVPGLDSSVKGPLNAAFTAFAGLSPFVTPSNAADLVVKDAINAGILNNDWLGNDYVTQMQRNAAGQWEVPQPYSIPSPTGPLTPSPPPEPPTPSPIPEPTAGPCCDPRQLRFEAAMGSGPF</sequence>
<accession>E6PCL2</accession>
<comment type="caution">
    <text evidence="2">The sequence shown here is derived from an EMBL/GenBank/DDBJ whole genome shotgun (WGS) entry which is preliminary data.</text>
</comment>
<name>E6PCL2_9ZZZZ</name>
<evidence type="ECO:0000313" key="2">
    <source>
        <dbReference type="EMBL" id="CBH74196.1"/>
    </source>
</evidence>
<dbReference type="EMBL" id="CABL01000001">
    <property type="protein sequence ID" value="CBH74196.1"/>
    <property type="molecule type" value="Genomic_DNA"/>
</dbReference>
<protein>
    <submittedName>
        <fullName evidence="2">Uncharacterized protein</fullName>
    </submittedName>
</protein>
<evidence type="ECO:0000256" key="1">
    <source>
        <dbReference type="SAM" id="MobiDB-lite"/>
    </source>
</evidence>
<gene>
    <name evidence="2" type="ORF">CARN1_2084</name>
</gene>
<proteinExistence type="predicted"/>